<dbReference type="Pfam" id="PF04280">
    <property type="entry name" value="Tim44"/>
    <property type="match status" value="1"/>
</dbReference>
<keyword evidence="3" id="KW-0732">Signal</keyword>
<dbReference type="OrthoDB" id="5297955at2"/>
<gene>
    <name evidence="5" type="ORF">DGI_2282</name>
</gene>
<feature type="transmembrane region" description="Helical" evidence="2">
    <location>
        <begin position="91"/>
        <end position="114"/>
    </location>
</feature>
<dbReference type="SUPFAM" id="SSF54427">
    <property type="entry name" value="NTF2-like"/>
    <property type="match status" value="1"/>
</dbReference>
<feature type="region of interest" description="Disordered" evidence="1">
    <location>
        <begin position="39"/>
        <end position="89"/>
    </location>
</feature>
<evidence type="ECO:0000313" key="5">
    <source>
        <dbReference type="EMBL" id="AGW14036.1"/>
    </source>
</evidence>
<reference evidence="5 6" key="1">
    <citation type="journal article" date="2013" name="J. Bacteriol.">
        <title>Roles of HynAB and Ech, the only two hydrogenases found in the model sulfate reducer Desulfovibrio gigas.</title>
        <authorList>
            <person name="Morais-Silva F.O."/>
            <person name="Santos C.I."/>
            <person name="Rodrigues R."/>
            <person name="Pereira I.A."/>
            <person name="Rodrigues-Pousada C."/>
        </authorList>
    </citation>
    <scope>NUCLEOTIDE SEQUENCE [LARGE SCALE GENOMIC DNA]</scope>
    <source>
        <strain evidence="6">ATCC 19364 / DSM 1382 / NCIMB 9332 / VKM B-1759</strain>
    </source>
</reference>
<dbReference type="eggNOG" id="COG4395">
    <property type="taxonomic scope" value="Bacteria"/>
</dbReference>
<keyword evidence="6" id="KW-1185">Reference proteome</keyword>
<name>T2GD32_MEGG1</name>
<evidence type="ECO:0000256" key="1">
    <source>
        <dbReference type="SAM" id="MobiDB-lite"/>
    </source>
</evidence>
<proteinExistence type="predicted"/>
<dbReference type="STRING" id="1121448.DGI_2282"/>
<sequence>MLRSVFVPLSRSAATLARIPLMALCLMLTTAEFSDAKRMGGGKSFGSKPSYSNSQPAAPQSPSAQRQAAGTQGQQQNQPGQAAQPAAKPGLLSGGLGGMLGGLLMGGLLGSMLFGGGLGGGFGGILELLLLGLVAFMAFRFFRNRRAAQANNMEPAMATAGTSARSTAHEPAGQQSHHQNSGWGNLREQEEQPQTPAGPTMPPGLDEASFLEGARLLYGRLQASWDKRDLADIRSFTSDEVYAEIARQAQDDPTPGTTEILYLDAKVLEVRRNGAETVIAVLYDAMLREEREADRPSQVREVWHFSRDESQTNPEWTLEGIQQMQG</sequence>
<evidence type="ECO:0000256" key="2">
    <source>
        <dbReference type="SAM" id="Phobius"/>
    </source>
</evidence>
<organism evidence="5 6">
    <name type="scientific">Megalodesulfovibrio gigas (strain ATCC 19364 / DSM 1382 / NCIMB 9332 / VKM B-1759)</name>
    <name type="common">Desulfovibrio gigas</name>
    <dbReference type="NCBI Taxonomy" id="1121448"/>
    <lineage>
        <taxon>Bacteria</taxon>
        <taxon>Pseudomonadati</taxon>
        <taxon>Thermodesulfobacteriota</taxon>
        <taxon>Desulfovibrionia</taxon>
        <taxon>Desulfovibrionales</taxon>
        <taxon>Desulfovibrionaceae</taxon>
        <taxon>Megalodesulfovibrio</taxon>
    </lineage>
</organism>
<evidence type="ECO:0000313" key="6">
    <source>
        <dbReference type="Proteomes" id="UP000016587"/>
    </source>
</evidence>
<feature type="compositionally biased region" description="Polar residues" evidence="1">
    <location>
        <begin position="173"/>
        <end position="183"/>
    </location>
</feature>
<dbReference type="HOGENOM" id="CLU_052470_0_0_7"/>
<feature type="transmembrane region" description="Helical" evidence="2">
    <location>
        <begin position="120"/>
        <end position="142"/>
    </location>
</feature>
<feature type="transmembrane region" description="Helical" evidence="2">
    <location>
        <begin position="12"/>
        <end position="33"/>
    </location>
</feature>
<dbReference type="PATRIC" id="fig|1121448.10.peg.2234"/>
<accession>T2GD32</accession>
<dbReference type="SMART" id="SM00978">
    <property type="entry name" value="Tim44"/>
    <property type="match status" value="1"/>
</dbReference>
<feature type="signal peptide" evidence="3">
    <location>
        <begin position="1"/>
        <end position="23"/>
    </location>
</feature>
<keyword evidence="2" id="KW-0812">Transmembrane</keyword>
<keyword evidence="2" id="KW-1133">Transmembrane helix</keyword>
<dbReference type="Gene3D" id="3.10.450.240">
    <property type="match status" value="1"/>
</dbReference>
<dbReference type="RefSeq" id="WP_021760986.1">
    <property type="nucleotide sequence ID" value="NC_022444.1"/>
</dbReference>
<feature type="compositionally biased region" description="Low complexity" evidence="1">
    <location>
        <begin position="49"/>
        <end position="89"/>
    </location>
</feature>
<feature type="domain" description="Tim44-like" evidence="4">
    <location>
        <begin position="192"/>
        <end position="323"/>
    </location>
</feature>
<dbReference type="AlphaFoldDB" id="T2GD32"/>
<feature type="region of interest" description="Disordered" evidence="1">
    <location>
        <begin position="156"/>
        <end position="206"/>
    </location>
</feature>
<dbReference type="PANTHER" id="PTHR41542">
    <property type="entry name" value="BLL5807 PROTEIN"/>
    <property type="match status" value="1"/>
</dbReference>
<protein>
    <submittedName>
        <fullName evidence="5">Putative import inner membrane translocase subunit Tim44</fullName>
    </submittedName>
</protein>
<dbReference type="InterPro" id="IPR007379">
    <property type="entry name" value="Tim44-like_dom"/>
</dbReference>
<dbReference type="PANTHER" id="PTHR41542:SF1">
    <property type="entry name" value="BLL5807 PROTEIN"/>
    <property type="match status" value="1"/>
</dbReference>
<reference evidence="6" key="2">
    <citation type="submission" date="2013-07" db="EMBL/GenBank/DDBJ databases">
        <authorList>
            <person name="Morais-Silva F.O."/>
            <person name="Rezende A.M."/>
            <person name="Pimentel C."/>
            <person name="Resende D.M."/>
            <person name="Santos C.I."/>
            <person name="Clemente C."/>
            <person name="de Oliveira L.M."/>
            <person name="da Silva S.M."/>
            <person name="Costa D.A."/>
            <person name="Varela-Raposo A."/>
            <person name="Horacio E.C.A."/>
            <person name="Matos M."/>
            <person name="Flores O."/>
            <person name="Ruiz J.C."/>
            <person name="Rodrigues-Pousada C."/>
        </authorList>
    </citation>
    <scope>NUCLEOTIDE SEQUENCE [LARGE SCALE GENOMIC DNA]</scope>
    <source>
        <strain evidence="6">ATCC 19364 / DSM 1382 / NCIMB 9332 / VKM B-1759</strain>
    </source>
</reference>
<evidence type="ECO:0000259" key="4">
    <source>
        <dbReference type="SMART" id="SM00978"/>
    </source>
</evidence>
<feature type="chain" id="PRO_5004588366" evidence="3">
    <location>
        <begin position="24"/>
        <end position="326"/>
    </location>
</feature>
<keyword evidence="2" id="KW-0472">Membrane</keyword>
<dbReference type="KEGG" id="dgg:DGI_2282"/>
<dbReference type="Proteomes" id="UP000016587">
    <property type="component" value="Chromosome"/>
</dbReference>
<evidence type="ECO:0000256" key="3">
    <source>
        <dbReference type="SAM" id="SignalP"/>
    </source>
</evidence>
<dbReference type="EMBL" id="CP006585">
    <property type="protein sequence ID" value="AGW14036.1"/>
    <property type="molecule type" value="Genomic_DNA"/>
</dbReference>
<dbReference type="InterPro" id="IPR032710">
    <property type="entry name" value="NTF2-like_dom_sf"/>
</dbReference>